<evidence type="ECO:0000256" key="4">
    <source>
        <dbReference type="ARBA" id="ARBA00022723"/>
    </source>
</evidence>
<evidence type="ECO:0000256" key="10">
    <source>
        <dbReference type="ARBA" id="ARBA00048336"/>
    </source>
</evidence>
<evidence type="ECO:0000256" key="5">
    <source>
        <dbReference type="ARBA" id="ARBA00022801"/>
    </source>
</evidence>
<dbReference type="SMART" id="SM00331">
    <property type="entry name" value="PP2C_SIG"/>
    <property type="match status" value="1"/>
</dbReference>
<comment type="cofactor">
    <cofactor evidence="1">
        <name>Mn(2+)</name>
        <dbReference type="ChEBI" id="CHEBI:29035"/>
    </cofactor>
</comment>
<dbReference type="SUPFAM" id="SSF81606">
    <property type="entry name" value="PP2C-like"/>
    <property type="match status" value="1"/>
</dbReference>
<proteinExistence type="predicted"/>
<dbReference type="FunFam" id="3.60.40.10:FF:000041">
    <property type="entry name" value="Protein phosphatase 2C 51"/>
    <property type="match status" value="1"/>
</dbReference>
<sequence length="338" mass="36829">MEGEPEPLSNESQDKIPCNDHKTIRHRRLQLRWIRAEASAGGCPTNRVKIRNRSFGSDAHKASKGIGPSLSHGSVSLIGRRREMEDAVTVAPGFASVGTAPPYDFFGVYDGHCGVSVAWACRDRLHVVLAEKVAALGEWPTAEEQWREVMATSFSRVDGELALKEREVGSTASVAVVGPERIVVANCGDSRVVLSRGDMAVPLSSDHKADRPDEMKRVEAAGGIVINWDVYRVSGVLATSRSIGDHYLRPYVISEPEVTVTNRTEEDELLVLASDGLWDVISNEVVCKVARQCLSGQLVRKVPDGAREHRAKEAAVILAELAFSRGSRDNISVVVVEL</sequence>
<dbReference type="GO" id="GO:0046872">
    <property type="term" value="F:metal ion binding"/>
    <property type="evidence" value="ECO:0007669"/>
    <property type="project" value="UniProtKB-KW"/>
</dbReference>
<organism evidence="12 13">
    <name type="scientific">Musa balbisiana</name>
    <name type="common">Banana</name>
    <dbReference type="NCBI Taxonomy" id="52838"/>
    <lineage>
        <taxon>Eukaryota</taxon>
        <taxon>Viridiplantae</taxon>
        <taxon>Streptophyta</taxon>
        <taxon>Embryophyta</taxon>
        <taxon>Tracheophyta</taxon>
        <taxon>Spermatophyta</taxon>
        <taxon>Magnoliopsida</taxon>
        <taxon>Liliopsida</taxon>
        <taxon>Zingiberales</taxon>
        <taxon>Musaceae</taxon>
        <taxon>Musa</taxon>
    </lineage>
</organism>
<dbReference type="Gene3D" id="3.60.40.10">
    <property type="entry name" value="PPM-type phosphatase domain"/>
    <property type="match status" value="1"/>
</dbReference>
<dbReference type="PROSITE" id="PS51746">
    <property type="entry name" value="PPM_2"/>
    <property type="match status" value="1"/>
</dbReference>
<comment type="catalytic activity">
    <reaction evidence="10">
        <text>O-phospho-L-threonyl-[protein] + H2O = L-threonyl-[protein] + phosphate</text>
        <dbReference type="Rhea" id="RHEA:47004"/>
        <dbReference type="Rhea" id="RHEA-COMP:11060"/>
        <dbReference type="Rhea" id="RHEA-COMP:11605"/>
        <dbReference type="ChEBI" id="CHEBI:15377"/>
        <dbReference type="ChEBI" id="CHEBI:30013"/>
        <dbReference type="ChEBI" id="CHEBI:43474"/>
        <dbReference type="ChEBI" id="CHEBI:61977"/>
        <dbReference type="EC" id="3.1.3.16"/>
    </reaction>
</comment>
<comment type="catalytic activity">
    <reaction evidence="9">
        <text>O-phospho-L-seryl-[protein] + H2O = L-seryl-[protein] + phosphate</text>
        <dbReference type="Rhea" id="RHEA:20629"/>
        <dbReference type="Rhea" id="RHEA-COMP:9863"/>
        <dbReference type="Rhea" id="RHEA-COMP:11604"/>
        <dbReference type="ChEBI" id="CHEBI:15377"/>
        <dbReference type="ChEBI" id="CHEBI:29999"/>
        <dbReference type="ChEBI" id="CHEBI:43474"/>
        <dbReference type="ChEBI" id="CHEBI:83421"/>
        <dbReference type="EC" id="3.1.3.16"/>
    </reaction>
</comment>
<dbReference type="AlphaFoldDB" id="A0A4S8K175"/>
<evidence type="ECO:0000256" key="8">
    <source>
        <dbReference type="ARBA" id="ARBA00023211"/>
    </source>
</evidence>
<dbReference type="PANTHER" id="PTHR47992">
    <property type="entry name" value="PROTEIN PHOSPHATASE"/>
    <property type="match status" value="1"/>
</dbReference>
<evidence type="ECO:0000256" key="9">
    <source>
        <dbReference type="ARBA" id="ARBA00047761"/>
    </source>
</evidence>
<evidence type="ECO:0000313" key="12">
    <source>
        <dbReference type="EMBL" id="THU68429.1"/>
    </source>
</evidence>
<evidence type="ECO:0000313" key="13">
    <source>
        <dbReference type="Proteomes" id="UP000317650"/>
    </source>
</evidence>
<keyword evidence="13" id="KW-1185">Reference proteome</keyword>
<dbReference type="InterPro" id="IPR015655">
    <property type="entry name" value="PP2C"/>
</dbReference>
<comment type="cofactor">
    <cofactor evidence="2">
        <name>Mg(2+)</name>
        <dbReference type="ChEBI" id="CHEBI:18420"/>
    </cofactor>
</comment>
<keyword evidence="7" id="KW-0904">Protein phosphatase</keyword>
<dbReference type="InterPro" id="IPR036457">
    <property type="entry name" value="PPM-type-like_dom_sf"/>
</dbReference>
<accession>A0A4S8K175</accession>
<dbReference type="SMART" id="SM00332">
    <property type="entry name" value="PP2Cc"/>
    <property type="match status" value="1"/>
</dbReference>
<comment type="caution">
    <text evidence="12">The sequence shown here is derived from an EMBL/GenBank/DDBJ whole genome shotgun (WGS) entry which is preliminary data.</text>
</comment>
<keyword evidence="8" id="KW-0464">Manganese</keyword>
<reference evidence="12 13" key="1">
    <citation type="journal article" date="2019" name="Nat. Plants">
        <title>Genome sequencing of Musa balbisiana reveals subgenome evolution and function divergence in polyploid bananas.</title>
        <authorList>
            <person name="Yao X."/>
        </authorList>
    </citation>
    <scope>NUCLEOTIDE SEQUENCE [LARGE SCALE GENOMIC DNA]</scope>
    <source>
        <strain evidence="13">cv. DH-PKW</strain>
        <tissue evidence="12">Leaves</tissue>
    </source>
</reference>
<dbReference type="Proteomes" id="UP000317650">
    <property type="component" value="Chromosome 8"/>
</dbReference>
<keyword evidence="5" id="KW-0378">Hydrolase</keyword>
<feature type="domain" description="PPM-type phosphatase" evidence="11">
    <location>
        <begin position="71"/>
        <end position="338"/>
    </location>
</feature>
<dbReference type="GO" id="GO:0004722">
    <property type="term" value="F:protein serine/threonine phosphatase activity"/>
    <property type="evidence" value="ECO:0007669"/>
    <property type="project" value="UniProtKB-EC"/>
</dbReference>
<evidence type="ECO:0000256" key="6">
    <source>
        <dbReference type="ARBA" id="ARBA00022842"/>
    </source>
</evidence>
<keyword evidence="6" id="KW-0460">Magnesium</keyword>
<dbReference type="Pfam" id="PF00481">
    <property type="entry name" value="PP2C"/>
    <property type="match status" value="1"/>
</dbReference>
<dbReference type="EMBL" id="PYDT01000002">
    <property type="protein sequence ID" value="THU68429.1"/>
    <property type="molecule type" value="Genomic_DNA"/>
</dbReference>
<keyword evidence="4" id="KW-0479">Metal-binding</keyword>
<evidence type="ECO:0000256" key="1">
    <source>
        <dbReference type="ARBA" id="ARBA00001936"/>
    </source>
</evidence>
<evidence type="ECO:0000259" key="11">
    <source>
        <dbReference type="PROSITE" id="PS51746"/>
    </source>
</evidence>
<protein>
    <recommendedName>
        <fullName evidence="3">protein-serine/threonine phosphatase</fullName>
        <ecNumber evidence="3">3.1.3.16</ecNumber>
    </recommendedName>
</protein>
<evidence type="ECO:0000256" key="2">
    <source>
        <dbReference type="ARBA" id="ARBA00001946"/>
    </source>
</evidence>
<dbReference type="STRING" id="52838.A0A4S8K175"/>
<name>A0A4S8K175_MUSBA</name>
<gene>
    <name evidence="12" type="ORF">C4D60_Mb08t03800</name>
</gene>
<evidence type="ECO:0000256" key="7">
    <source>
        <dbReference type="ARBA" id="ARBA00022912"/>
    </source>
</evidence>
<dbReference type="EC" id="3.1.3.16" evidence="3"/>
<evidence type="ECO:0000256" key="3">
    <source>
        <dbReference type="ARBA" id="ARBA00013081"/>
    </source>
</evidence>
<dbReference type="InterPro" id="IPR001932">
    <property type="entry name" value="PPM-type_phosphatase-like_dom"/>
</dbReference>
<dbReference type="CDD" id="cd00143">
    <property type="entry name" value="PP2Cc"/>
    <property type="match status" value="1"/>
</dbReference>